<name>A0A845AT75_9SPHN</name>
<keyword evidence="4" id="KW-1278">Translocase</keyword>
<dbReference type="Gene3D" id="3.40.50.300">
    <property type="entry name" value="P-loop containing nucleotide triphosphate hydrolases"/>
    <property type="match status" value="1"/>
</dbReference>
<evidence type="ECO:0000256" key="4">
    <source>
        <dbReference type="ARBA" id="ARBA00022967"/>
    </source>
</evidence>
<dbReference type="OrthoDB" id="9810077at2"/>
<keyword evidence="2" id="KW-0547">Nucleotide-binding</keyword>
<proteinExistence type="predicted"/>
<dbReference type="SUPFAM" id="SSF52540">
    <property type="entry name" value="P-loop containing nucleoside triphosphate hydrolases"/>
    <property type="match status" value="1"/>
</dbReference>
<dbReference type="GO" id="GO:0016887">
    <property type="term" value="F:ATP hydrolysis activity"/>
    <property type="evidence" value="ECO:0007669"/>
    <property type="project" value="InterPro"/>
</dbReference>
<sequence length="249" mass="26126">MSLQTQSLGVDGRLVDATMALEPGTVTAICGPNGAGKSTLLTALAGLQDGAHGDVVLDGVDIAQLEPRERARRIGYLPQDGEVAWDMSVRNLIALGRLPHGDQGDSAIDCAISALDLGSFTGRPVSTLSGGERARVLLARVLAGEPDWILADEPLASLDLAHQFTLIDHLRAQADAGAGVVLVLHDLAMARNHADRVVLLDQGRIVADAKPDKALAARTIAEVFKVNGEWIGPVGQMAFSCYPTKKDSG</sequence>
<evidence type="ECO:0000256" key="5">
    <source>
        <dbReference type="ARBA" id="ARBA00037066"/>
    </source>
</evidence>
<evidence type="ECO:0000256" key="2">
    <source>
        <dbReference type="ARBA" id="ARBA00022741"/>
    </source>
</evidence>
<evidence type="ECO:0000259" key="6">
    <source>
        <dbReference type="PROSITE" id="PS50893"/>
    </source>
</evidence>
<reference evidence="7 8" key="1">
    <citation type="submission" date="2019-12" db="EMBL/GenBank/DDBJ databases">
        <title>Genomic-based taxomic classification of the family Erythrobacteraceae.</title>
        <authorList>
            <person name="Xu L."/>
        </authorList>
    </citation>
    <scope>NUCLEOTIDE SEQUENCE [LARGE SCALE GENOMIC DNA]</scope>
    <source>
        <strain evidence="7 8">JCM 16677</strain>
    </source>
</reference>
<dbReference type="InterPro" id="IPR027417">
    <property type="entry name" value="P-loop_NTPase"/>
</dbReference>
<dbReference type="PANTHER" id="PTHR42794:SF1">
    <property type="entry name" value="HEMIN IMPORT ATP-BINDING PROTEIN HMUV"/>
    <property type="match status" value="1"/>
</dbReference>
<dbReference type="PANTHER" id="PTHR42794">
    <property type="entry name" value="HEMIN IMPORT ATP-BINDING PROTEIN HMUV"/>
    <property type="match status" value="1"/>
</dbReference>
<evidence type="ECO:0000313" key="8">
    <source>
        <dbReference type="Proteomes" id="UP000446786"/>
    </source>
</evidence>
<dbReference type="Pfam" id="PF00005">
    <property type="entry name" value="ABC_tran"/>
    <property type="match status" value="1"/>
</dbReference>
<dbReference type="EMBL" id="WTYE01000001">
    <property type="protein sequence ID" value="MXP32699.1"/>
    <property type="molecule type" value="Genomic_DNA"/>
</dbReference>
<evidence type="ECO:0000256" key="1">
    <source>
        <dbReference type="ARBA" id="ARBA00022448"/>
    </source>
</evidence>
<dbReference type="InterPro" id="IPR003593">
    <property type="entry name" value="AAA+_ATPase"/>
</dbReference>
<comment type="function">
    <text evidence="5">Part of the ABC transporter complex HmuTUV involved in hemin import. Responsible for energy coupling to the transport system.</text>
</comment>
<feature type="domain" description="ABC transporter" evidence="6">
    <location>
        <begin position="3"/>
        <end position="227"/>
    </location>
</feature>
<dbReference type="CDD" id="cd03214">
    <property type="entry name" value="ABC_Iron-Siderophores_B12_Hemin"/>
    <property type="match status" value="1"/>
</dbReference>
<evidence type="ECO:0000256" key="3">
    <source>
        <dbReference type="ARBA" id="ARBA00022840"/>
    </source>
</evidence>
<evidence type="ECO:0000313" key="7">
    <source>
        <dbReference type="EMBL" id="MXP32699.1"/>
    </source>
</evidence>
<organism evidence="7 8">
    <name type="scientific">Parerythrobacter jejuensis</name>
    <dbReference type="NCBI Taxonomy" id="795812"/>
    <lineage>
        <taxon>Bacteria</taxon>
        <taxon>Pseudomonadati</taxon>
        <taxon>Pseudomonadota</taxon>
        <taxon>Alphaproteobacteria</taxon>
        <taxon>Sphingomonadales</taxon>
        <taxon>Erythrobacteraceae</taxon>
        <taxon>Parerythrobacter</taxon>
    </lineage>
</organism>
<keyword evidence="8" id="KW-1185">Reference proteome</keyword>
<dbReference type="PROSITE" id="PS00211">
    <property type="entry name" value="ABC_TRANSPORTER_1"/>
    <property type="match status" value="1"/>
</dbReference>
<dbReference type="InterPro" id="IPR003439">
    <property type="entry name" value="ABC_transporter-like_ATP-bd"/>
</dbReference>
<protein>
    <submittedName>
        <fullName evidence="7">ATP-binding cassette domain-containing protein</fullName>
    </submittedName>
</protein>
<dbReference type="GO" id="GO:0005524">
    <property type="term" value="F:ATP binding"/>
    <property type="evidence" value="ECO:0007669"/>
    <property type="project" value="UniProtKB-KW"/>
</dbReference>
<accession>A0A845AT75</accession>
<dbReference type="PROSITE" id="PS50893">
    <property type="entry name" value="ABC_TRANSPORTER_2"/>
    <property type="match status" value="1"/>
</dbReference>
<keyword evidence="3 7" id="KW-0067">ATP-binding</keyword>
<dbReference type="AlphaFoldDB" id="A0A845AT75"/>
<dbReference type="SMART" id="SM00382">
    <property type="entry name" value="AAA"/>
    <property type="match status" value="1"/>
</dbReference>
<dbReference type="Proteomes" id="UP000446786">
    <property type="component" value="Unassembled WGS sequence"/>
</dbReference>
<comment type="caution">
    <text evidence="7">The sequence shown here is derived from an EMBL/GenBank/DDBJ whole genome shotgun (WGS) entry which is preliminary data.</text>
</comment>
<dbReference type="RefSeq" id="WP_160780016.1">
    <property type="nucleotide sequence ID" value="NZ_BAAAZF010000001.1"/>
</dbReference>
<keyword evidence="1" id="KW-0813">Transport</keyword>
<dbReference type="InterPro" id="IPR017871">
    <property type="entry name" value="ABC_transporter-like_CS"/>
</dbReference>
<gene>
    <name evidence="7" type="ORF">GRI94_12790</name>
</gene>